<sequence length="77" mass="8889">MDESPRWLWSQGKAHKAVTIVERGLCVNEFPDQLDVAYYVSKGQAAARKRGDRTYTIADLFRTPNMRCRALNVCLNW</sequence>
<keyword evidence="2" id="KW-1185">Reference proteome</keyword>
<dbReference type="EMBL" id="JARBHB010000004">
    <property type="protein sequence ID" value="KAJ8885556.1"/>
    <property type="molecule type" value="Genomic_DNA"/>
</dbReference>
<reference evidence="1 2" key="1">
    <citation type="submission" date="2023-02" db="EMBL/GenBank/DDBJ databases">
        <title>LHISI_Scaffold_Assembly.</title>
        <authorList>
            <person name="Stuart O.P."/>
            <person name="Cleave R."/>
            <person name="Magrath M.J.L."/>
            <person name="Mikheyev A.S."/>
        </authorList>
    </citation>
    <scope>NUCLEOTIDE SEQUENCE [LARGE SCALE GENOMIC DNA]</scope>
    <source>
        <strain evidence="1">Daus_M_001</strain>
        <tissue evidence="1">Leg muscle</tissue>
    </source>
</reference>
<proteinExistence type="predicted"/>
<organism evidence="1 2">
    <name type="scientific">Dryococelus australis</name>
    <dbReference type="NCBI Taxonomy" id="614101"/>
    <lineage>
        <taxon>Eukaryota</taxon>
        <taxon>Metazoa</taxon>
        <taxon>Ecdysozoa</taxon>
        <taxon>Arthropoda</taxon>
        <taxon>Hexapoda</taxon>
        <taxon>Insecta</taxon>
        <taxon>Pterygota</taxon>
        <taxon>Neoptera</taxon>
        <taxon>Polyneoptera</taxon>
        <taxon>Phasmatodea</taxon>
        <taxon>Verophasmatodea</taxon>
        <taxon>Anareolatae</taxon>
        <taxon>Phasmatidae</taxon>
        <taxon>Eurycanthinae</taxon>
        <taxon>Dryococelus</taxon>
    </lineage>
</organism>
<dbReference type="Proteomes" id="UP001159363">
    <property type="component" value="Chromosome X"/>
</dbReference>
<dbReference type="Gene3D" id="1.10.286.90">
    <property type="entry name" value="MFS transporter, transmembrane helix TM10b"/>
    <property type="match status" value="1"/>
</dbReference>
<name>A0ABQ9HMF0_9NEOP</name>
<accession>A0ABQ9HMF0</accession>
<evidence type="ECO:0000313" key="1">
    <source>
        <dbReference type="EMBL" id="KAJ8885556.1"/>
    </source>
</evidence>
<comment type="caution">
    <text evidence="1">The sequence shown here is derived from an EMBL/GenBank/DDBJ whole genome shotgun (WGS) entry which is preliminary data.</text>
</comment>
<evidence type="ECO:0000313" key="2">
    <source>
        <dbReference type="Proteomes" id="UP001159363"/>
    </source>
</evidence>
<protein>
    <submittedName>
        <fullName evidence="1">Uncharacterized protein</fullName>
    </submittedName>
</protein>
<gene>
    <name evidence="1" type="ORF">PR048_011754</name>
</gene>